<dbReference type="AlphaFoldDB" id="A0A5M9K0D9"/>
<comment type="caution">
    <text evidence="3">The sequence shown here is derived from an EMBL/GenBank/DDBJ whole genome shotgun (WGS) entry which is preliminary data.</text>
</comment>
<proteinExistence type="predicted"/>
<name>A0A5M9K0D9_MONFR</name>
<gene>
    <name evidence="3" type="ORF">EYC84_005839</name>
</gene>
<dbReference type="Proteomes" id="UP000322873">
    <property type="component" value="Unassembled WGS sequence"/>
</dbReference>
<reference evidence="3 4" key="1">
    <citation type="submission" date="2019-06" db="EMBL/GenBank/DDBJ databases">
        <title>Genome Sequence of the Brown Rot Fungal Pathogen Monilinia fructicola.</title>
        <authorList>
            <person name="De Miccolis Angelini R.M."/>
            <person name="Landi L."/>
            <person name="Abate D."/>
            <person name="Pollastro S."/>
            <person name="Romanazzi G."/>
            <person name="Faretra F."/>
        </authorList>
    </citation>
    <scope>NUCLEOTIDE SEQUENCE [LARGE SCALE GENOMIC DNA]</scope>
    <source>
        <strain evidence="3 4">Mfrc123</strain>
    </source>
</reference>
<feature type="region of interest" description="Disordered" evidence="1">
    <location>
        <begin position="105"/>
        <end position="145"/>
    </location>
</feature>
<feature type="chain" id="PRO_5024294862" description="Hydrophobin" evidence="2">
    <location>
        <begin position="24"/>
        <end position="208"/>
    </location>
</feature>
<dbReference type="VEuPathDB" id="FungiDB:MFRU_015g01530"/>
<evidence type="ECO:0000256" key="1">
    <source>
        <dbReference type="SAM" id="MobiDB-lite"/>
    </source>
</evidence>
<feature type="signal peptide" evidence="2">
    <location>
        <begin position="1"/>
        <end position="23"/>
    </location>
</feature>
<evidence type="ECO:0000313" key="3">
    <source>
        <dbReference type="EMBL" id="KAA8574357.1"/>
    </source>
</evidence>
<evidence type="ECO:0008006" key="5">
    <source>
        <dbReference type="Google" id="ProtNLM"/>
    </source>
</evidence>
<accession>A0A5M9K0D9</accession>
<feature type="compositionally biased region" description="Basic and acidic residues" evidence="1">
    <location>
        <begin position="124"/>
        <end position="135"/>
    </location>
</feature>
<evidence type="ECO:0000313" key="4">
    <source>
        <dbReference type="Proteomes" id="UP000322873"/>
    </source>
</evidence>
<protein>
    <recommendedName>
        <fullName evidence="5">Hydrophobin</fullName>
    </recommendedName>
</protein>
<dbReference type="EMBL" id="VICG01000003">
    <property type="protein sequence ID" value="KAA8574357.1"/>
    <property type="molecule type" value="Genomic_DNA"/>
</dbReference>
<feature type="region of interest" description="Disordered" evidence="1">
    <location>
        <begin position="58"/>
        <end position="77"/>
    </location>
</feature>
<keyword evidence="4" id="KW-1185">Reference proteome</keyword>
<keyword evidence="2" id="KW-0732">Signal</keyword>
<evidence type="ECO:0000256" key="2">
    <source>
        <dbReference type="SAM" id="SignalP"/>
    </source>
</evidence>
<sequence>MHLPIFPLTLTLILSLTLPHAIAVPAPAPTPALSPDDLIPARAQGRVIARLALGPPARLPARQAPADDAPAPSSDIAPPRADGLVPFAGGGPVLGKFVKPSFTPGPSDNVLPFPNSVRRGGVQYRDRDRDRDRDQKHKRKHTPSNAFCPYPGTAYCCNPNPGTGGTLCRWNGDGHLAGCELVTGGESVCCGSLGCKGMEGLREPIGTV</sequence>
<organism evidence="3 4">
    <name type="scientific">Monilinia fructicola</name>
    <name type="common">Brown rot fungus</name>
    <name type="synonym">Ciboria fructicola</name>
    <dbReference type="NCBI Taxonomy" id="38448"/>
    <lineage>
        <taxon>Eukaryota</taxon>
        <taxon>Fungi</taxon>
        <taxon>Dikarya</taxon>
        <taxon>Ascomycota</taxon>
        <taxon>Pezizomycotina</taxon>
        <taxon>Leotiomycetes</taxon>
        <taxon>Helotiales</taxon>
        <taxon>Sclerotiniaceae</taxon>
        <taxon>Monilinia</taxon>
    </lineage>
</organism>